<dbReference type="Pfam" id="PF22893">
    <property type="entry name" value="ULD_2"/>
    <property type="match status" value="1"/>
</dbReference>
<feature type="region of interest" description="Disordered" evidence="1">
    <location>
        <begin position="174"/>
        <end position="252"/>
    </location>
</feature>
<feature type="compositionally biased region" description="Basic and acidic residues" evidence="1">
    <location>
        <begin position="516"/>
        <end position="535"/>
    </location>
</feature>
<evidence type="ECO:0000259" key="2">
    <source>
        <dbReference type="Pfam" id="PF22893"/>
    </source>
</evidence>
<dbReference type="Proteomes" id="UP001430848">
    <property type="component" value="Unassembled WGS sequence"/>
</dbReference>
<dbReference type="EMBL" id="JAKNSF020000085">
    <property type="protein sequence ID" value="KAK7718942.1"/>
    <property type="molecule type" value="Genomic_DNA"/>
</dbReference>
<feature type="region of interest" description="Disordered" evidence="1">
    <location>
        <begin position="767"/>
        <end position="874"/>
    </location>
</feature>
<feature type="region of interest" description="Disordered" evidence="1">
    <location>
        <begin position="476"/>
        <end position="535"/>
    </location>
</feature>
<organism evidence="3 4">
    <name type="scientific">Diaporthe eres</name>
    <name type="common">Phomopsis oblonga</name>
    <dbReference type="NCBI Taxonomy" id="83184"/>
    <lineage>
        <taxon>Eukaryota</taxon>
        <taxon>Fungi</taxon>
        <taxon>Dikarya</taxon>
        <taxon>Ascomycota</taxon>
        <taxon>Pezizomycotina</taxon>
        <taxon>Sordariomycetes</taxon>
        <taxon>Sordariomycetidae</taxon>
        <taxon>Diaporthales</taxon>
        <taxon>Diaporthaceae</taxon>
        <taxon>Diaporthe</taxon>
        <taxon>Diaporthe eres species complex</taxon>
    </lineage>
</organism>
<comment type="caution">
    <text evidence="3">The sequence shown here is derived from an EMBL/GenBank/DDBJ whole genome shotgun (WGS) entry which is preliminary data.</text>
</comment>
<feature type="compositionally biased region" description="Low complexity" evidence="1">
    <location>
        <begin position="206"/>
        <end position="243"/>
    </location>
</feature>
<accession>A0ABR1NX33</accession>
<evidence type="ECO:0000256" key="1">
    <source>
        <dbReference type="SAM" id="MobiDB-lite"/>
    </source>
</evidence>
<gene>
    <name evidence="3" type="ORF">SLS63_010355</name>
</gene>
<feature type="compositionally biased region" description="Basic and acidic residues" evidence="1">
    <location>
        <begin position="476"/>
        <end position="507"/>
    </location>
</feature>
<evidence type="ECO:0000313" key="4">
    <source>
        <dbReference type="Proteomes" id="UP001430848"/>
    </source>
</evidence>
<feature type="compositionally biased region" description="Polar residues" evidence="1">
    <location>
        <begin position="176"/>
        <end position="198"/>
    </location>
</feature>
<feature type="domain" description="Ubiquitin-like" evidence="2">
    <location>
        <begin position="633"/>
        <end position="714"/>
    </location>
</feature>
<dbReference type="InterPro" id="IPR054464">
    <property type="entry name" value="ULD_fung"/>
</dbReference>
<feature type="compositionally biased region" description="Basic and acidic residues" evidence="1">
    <location>
        <begin position="844"/>
        <end position="861"/>
    </location>
</feature>
<protein>
    <recommendedName>
        <fullName evidence="2">Ubiquitin-like domain-containing protein</fullName>
    </recommendedName>
</protein>
<name>A0ABR1NX33_DIAER</name>
<feature type="region of interest" description="Disordered" evidence="1">
    <location>
        <begin position="442"/>
        <end position="462"/>
    </location>
</feature>
<proteinExistence type="predicted"/>
<sequence length="906" mass="101904">MEAIGATASIVGIVSFGLGLAKSLQAFIDSVIEAEETITLIVAEVNATASTLKRLQDFIDQDKTTSEEEHRATVFNGTGIREIAVCALQCQKIYVQIIILIEGASMQAGEDEGKDTETHIPIADELNKPTARLEAFSKNVFLIAESRTRASVARILGTDDENEMRDRAETLRKKMTQMQAKTSPPKQSNRQPPGSDNGTSEEADASGSTSNTSTTSVISSSSSEARPDSPASSSSSSLISEPVRGSRRPRRLRVSRALRTFRALKAQIRKRTERKSIFKKDSVSVMFEAYLIYPVPGPFPGNSSPPPMKLPFGHRRLTREVKRALRKFNPWDILLILSPQHRVLVDRVVRHVQRAATSTNVCLVAIDVDGHVDVDGHSDVDISDLEAGDLVWNRMVLFFRYEAARARKGTTEAERDAIGGRSDFTATIRNIFLGSRRKNKKRLEVQESADPQRREDDRIAEDERMRVEFQDRVEAEVAKREAQTRAREEEERLSRQRQEDHDRRVANEARSSLLDAQREEEREERRRQEEREELKRQVRDAITLEMRARQQQEGQDQALKDADAPLEDVEKGIGEGELEMPEPEHAKKILENEDAEVRFKMERADPEHAEKILEDERAAVKARMEKAEAENAKPPVAFRDAIGRKFNFPFHLVQTWEGIEDLIKQAFVHVEVIGPRVQEGHYDLMDSEGQVILPSLWSVAIKPGETVSMRMWPDNKQPLPGPQHMSPEQRMNLETARRRHFAAPQPRGGYLGATHPGGLVQRMPPPPDFPRDAFVGRHPPPPPPPRMRQFPPTGGEGGWPAMVDIVEGGQPKTKRRAKKNVGFVSRSKPGKNSGKDKHRHPKPKVVESRVEDSEETDKGENVEDIDKELGLDDLDGAEMMAAKDIDELIESWTNSARNEEGDEVLD</sequence>
<evidence type="ECO:0000313" key="3">
    <source>
        <dbReference type="EMBL" id="KAK7718942.1"/>
    </source>
</evidence>
<keyword evidence="4" id="KW-1185">Reference proteome</keyword>
<reference evidence="3 4" key="1">
    <citation type="submission" date="2024-02" db="EMBL/GenBank/DDBJ databases">
        <title>De novo assembly and annotation of 12 fungi associated with fruit tree decline syndrome in Ontario, Canada.</title>
        <authorList>
            <person name="Sulman M."/>
            <person name="Ellouze W."/>
            <person name="Ilyukhin E."/>
        </authorList>
    </citation>
    <scope>NUCLEOTIDE SEQUENCE [LARGE SCALE GENOMIC DNA]</scope>
    <source>
        <strain evidence="3 4">M169</strain>
    </source>
</reference>
<feature type="compositionally biased region" description="Acidic residues" evidence="1">
    <location>
        <begin position="862"/>
        <end position="874"/>
    </location>
</feature>